<sequence>MPVKRTDVTIDGGQTWIEAKLTPVKNRYD</sequence>
<proteinExistence type="predicted"/>
<evidence type="ECO:0000313" key="1">
    <source>
        <dbReference type="EMBL" id="MBM7852210.1"/>
    </source>
</evidence>
<name>A0ABS2T8R0_9HYPH</name>
<reference evidence="1 2" key="1">
    <citation type="submission" date="2021-01" db="EMBL/GenBank/DDBJ databases">
        <title>Genomic Encyclopedia of Type Strains, Phase IV (KMG-IV): sequencing the most valuable type-strain genomes for metagenomic binning, comparative biology and taxonomic classification.</title>
        <authorList>
            <person name="Goeker M."/>
        </authorList>
    </citation>
    <scope>NUCLEOTIDE SEQUENCE [LARGE SCALE GENOMIC DNA]</scope>
    <source>
        <strain evidence="1 2">DSM 6130</strain>
    </source>
</reference>
<protein>
    <submittedName>
        <fullName evidence="1">Uncharacterized protein</fullName>
    </submittedName>
</protein>
<organism evidence="1 2">
    <name type="scientific">Methylopila capsulata</name>
    <dbReference type="NCBI Taxonomy" id="61654"/>
    <lineage>
        <taxon>Bacteria</taxon>
        <taxon>Pseudomonadati</taxon>
        <taxon>Pseudomonadota</taxon>
        <taxon>Alphaproteobacteria</taxon>
        <taxon>Hyphomicrobiales</taxon>
        <taxon>Methylopilaceae</taxon>
        <taxon>Methylopila</taxon>
    </lineage>
</organism>
<evidence type="ECO:0000313" key="2">
    <source>
        <dbReference type="Proteomes" id="UP000758856"/>
    </source>
</evidence>
<dbReference type="EMBL" id="JAFBCY010000003">
    <property type="protein sequence ID" value="MBM7852210.1"/>
    <property type="molecule type" value="Genomic_DNA"/>
</dbReference>
<comment type="caution">
    <text evidence="1">The sequence shown here is derived from an EMBL/GenBank/DDBJ whole genome shotgun (WGS) entry which is preliminary data.</text>
</comment>
<gene>
    <name evidence="1" type="ORF">JOD31_002452</name>
</gene>
<keyword evidence="2" id="KW-1185">Reference proteome</keyword>
<dbReference type="Proteomes" id="UP000758856">
    <property type="component" value="Unassembled WGS sequence"/>
</dbReference>
<accession>A0ABS2T8R0</accession>